<keyword evidence="3" id="KW-1185">Reference proteome</keyword>
<name>A0AAD5MW83_PARTN</name>
<sequence>MPDHLGSDMRKQKKSVDADDDKPFQGVWVLPARSGGEWTPDLSLDIGENWVAIPPIVPLADSSLSKLITSSASFLLHSDK</sequence>
<gene>
    <name evidence="2" type="ORF">KIN20_013522</name>
</gene>
<comment type="caution">
    <text evidence="2">The sequence shown here is derived from an EMBL/GenBank/DDBJ whole genome shotgun (WGS) entry which is preliminary data.</text>
</comment>
<dbReference type="AlphaFoldDB" id="A0AAD5MW83"/>
<organism evidence="2 3">
    <name type="scientific">Parelaphostrongylus tenuis</name>
    <name type="common">Meningeal worm</name>
    <dbReference type="NCBI Taxonomy" id="148309"/>
    <lineage>
        <taxon>Eukaryota</taxon>
        <taxon>Metazoa</taxon>
        <taxon>Ecdysozoa</taxon>
        <taxon>Nematoda</taxon>
        <taxon>Chromadorea</taxon>
        <taxon>Rhabditida</taxon>
        <taxon>Rhabditina</taxon>
        <taxon>Rhabditomorpha</taxon>
        <taxon>Strongyloidea</taxon>
        <taxon>Metastrongylidae</taxon>
        <taxon>Parelaphostrongylus</taxon>
    </lineage>
</organism>
<dbReference type="Proteomes" id="UP001196413">
    <property type="component" value="Unassembled WGS sequence"/>
</dbReference>
<reference evidence="2" key="1">
    <citation type="submission" date="2021-06" db="EMBL/GenBank/DDBJ databases">
        <title>Parelaphostrongylus tenuis whole genome reference sequence.</title>
        <authorList>
            <person name="Garwood T.J."/>
            <person name="Larsen P.A."/>
            <person name="Fountain-Jones N.M."/>
            <person name="Garbe J.R."/>
            <person name="Macchietto M.G."/>
            <person name="Kania S.A."/>
            <person name="Gerhold R.W."/>
            <person name="Richards J.E."/>
            <person name="Wolf T.M."/>
        </authorList>
    </citation>
    <scope>NUCLEOTIDE SEQUENCE</scope>
    <source>
        <strain evidence="2">MNPRO001-30</strain>
        <tissue evidence="2">Meninges</tissue>
    </source>
</reference>
<evidence type="ECO:0000256" key="1">
    <source>
        <dbReference type="SAM" id="MobiDB-lite"/>
    </source>
</evidence>
<proteinExistence type="predicted"/>
<dbReference type="EMBL" id="JAHQIW010002643">
    <property type="protein sequence ID" value="KAJ1355927.1"/>
    <property type="molecule type" value="Genomic_DNA"/>
</dbReference>
<feature type="region of interest" description="Disordered" evidence="1">
    <location>
        <begin position="1"/>
        <end position="22"/>
    </location>
</feature>
<evidence type="ECO:0000313" key="3">
    <source>
        <dbReference type="Proteomes" id="UP001196413"/>
    </source>
</evidence>
<evidence type="ECO:0000313" key="2">
    <source>
        <dbReference type="EMBL" id="KAJ1355927.1"/>
    </source>
</evidence>
<protein>
    <submittedName>
        <fullName evidence="2">Uncharacterized protein</fullName>
    </submittedName>
</protein>
<accession>A0AAD5MW83</accession>